<reference evidence="8" key="1">
    <citation type="journal article" date="2019" name="Int. J. Syst. Evol. Microbiol.">
        <title>The Global Catalogue of Microorganisms (GCM) 10K type strain sequencing project: providing services to taxonomists for standard genome sequencing and annotation.</title>
        <authorList>
            <consortium name="The Broad Institute Genomics Platform"/>
            <consortium name="The Broad Institute Genome Sequencing Center for Infectious Disease"/>
            <person name="Wu L."/>
            <person name="Ma J."/>
        </authorList>
    </citation>
    <scope>NUCLEOTIDE SEQUENCE [LARGE SCALE GENOMIC DNA]</scope>
    <source>
        <strain evidence="8">KCTC 42662</strain>
    </source>
</reference>
<dbReference type="Proteomes" id="UP001597545">
    <property type="component" value="Unassembled WGS sequence"/>
</dbReference>
<dbReference type="PANTHER" id="PTHR42852:SF6">
    <property type="entry name" value="THIOL:DISULFIDE INTERCHANGE PROTEIN DSBE"/>
    <property type="match status" value="1"/>
</dbReference>
<evidence type="ECO:0000256" key="5">
    <source>
        <dbReference type="SAM" id="Phobius"/>
    </source>
</evidence>
<dbReference type="PROSITE" id="PS00194">
    <property type="entry name" value="THIOREDOXIN_1"/>
    <property type="match status" value="1"/>
</dbReference>
<dbReference type="InterPro" id="IPR013766">
    <property type="entry name" value="Thioredoxin_domain"/>
</dbReference>
<accession>A0ABW5KLB4</accession>
<dbReference type="RefSeq" id="WP_380905306.1">
    <property type="nucleotide sequence ID" value="NZ_JBHUEG010000006.1"/>
</dbReference>
<feature type="transmembrane region" description="Helical" evidence="5">
    <location>
        <begin position="35"/>
        <end position="57"/>
    </location>
</feature>
<dbReference type="InterPro" id="IPR050553">
    <property type="entry name" value="Thioredoxin_ResA/DsbE_sf"/>
</dbReference>
<dbReference type="PROSITE" id="PS51352">
    <property type="entry name" value="THIOREDOXIN_2"/>
    <property type="match status" value="1"/>
</dbReference>
<proteinExistence type="predicted"/>
<feature type="domain" description="Thioredoxin" evidence="6">
    <location>
        <begin position="123"/>
        <end position="271"/>
    </location>
</feature>
<dbReference type="SUPFAM" id="SSF52833">
    <property type="entry name" value="Thioredoxin-like"/>
    <property type="match status" value="1"/>
</dbReference>
<dbReference type="InterPro" id="IPR000866">
    <property type="entry name" value="AhpC/TSA"/>
</dbReference>
<keyword evidence="5" id="KW-0812">Transmembrane</keyword>
<evidence type="ECO:0000313" key="8">
    <source>
        <dbReference type="Proteomes" id="UP001597545"/>
    </source>
</evidence>
<gene>
    <name evidence="7" type="ORF">ACFSR5_15160</name>
</gene>
<comment type="subcellular location">
    <subcellularLocation>
        <location evidence="1">Cell envelope</location>
    </subcellularLocation>
</comment>
<evidence type="ECO:0000256" key="3">
    <source>
        <dbReference type="ARBA" id="ARBA00023157"/>
    </source>
</evidence>
<dbReference type="EMBL" id="JBHULR010000007">
    <property type="protein sequence ID" value="MFD2548988.1"/>
    <property type="molecule type" value="Genomic_DNA"/>
</dbReference>
<name>A0ABW5KLB4_9SPHI</name>
<keyword evidence="4" id="KW-0676">Redox-active center</keyword>
<organism evidence="7 8">
    <name type="scientific">Sphingobacterium suaedae</name>
    <dbReference type="NCBI Taxonomy" id="1686402"/>
    <lineage>
        <taxon>Bacteria</taxon>
        <taxon>Pseudomonadati</taxon>
        <taxon>Bacteroidota</taxon>
        <taxon>Sphingobacteriia</taxon>
        <taxon>Sphingobacteriales</taxon>
        <taxon>Sphingobacteriaceae</taxon>
        <taxon>Sphingobacterium</taxon>
    </lineage>
</organism>
<evidence type="ECO:0000256" key="1">
    <source>
        <dbReference type="ARBA" id="ARBA00004196"/>
    </source>
</evidence>
<dbReference type="InterPro" id="IPR036249">
    <property type="entry name" value="Thioredoxin-like_sf"/>
</dbReference>
<keyword evidence="2" id="KW-0201">Cytochrome c-type biogenesis</keyword>
<comment type="caution">
    <text evidence="7">The sequence shown here is derived from an EMBL/GenBank/DDBJ whole genome shotgun (WGS) entry which is preliminary data.</text>
</comment>
<dbReference type="PANTHER" id="PTHR42852">
    <property type="entry name" value="THIOL:DISULFIDE INTERCHANGE PROTEIN DSBE"/>
    <property type="match status" value="1"/>
</dbReference>
<dbReference type="InterPro" id="IPR017937">
    <property type="entry name" value="Thioredoxin_CS"/>
</dbReference>
<evidence type="ECO:0000259" key="6">
    <source>
        <dbReference type="PROSITE" id="PS51352"/>
    </source>
</evidence>
<evidence type="ECO:0000256" key="4">
    <source>
        <dbReference type="ARBA" id="ARBA00023284"/>
    </source>
</evidence>
<sequence>MRNKNIQSILSVLGRIAVRSCKYFFIRKYNRSRTLFNIVTWAGFYQICVTMCFIALFSNLVAQEPHKDSGADGLLQIRDISGSKRYLLDLDSAISQRTSVAMIQGKQQQVIRYKVDTAKLGYMEVGEEIPGEILDMPLEIVNDSQGRKRVTLRELAAGRDFLVLDFWAKWCTPCVASMRHWEKIKSQIESKINVVGVHMDYDYKAAKDSRELGWTSPQIVGKAAHIFNRYFFRSASIGPSVWIKDGRLFGRTTSRPASYDFIFQLIKGQIDSIPKQATWTPY</sequence>
<dbReference type="Pfam" id="PF00578">
    <property type="entry name" value="AhpC-TSA"/>
    <property type="match status" value="1"/>
</dbReference>
<keyword evidence="3" id="KW-1015">Disulfide bond</keyword>
<dbReference type="Gene3D" id="3.40.30.10">
    <property type="entry name" value="Glutaredoxin"/>
    <property type="match status" value="1"/>
</dbReference>
<evidence type="ECO:0000256" key="2">
    <source>
        <dbReference type="ARBA" id="ARBA00022748"/>
    </source>
</evidence>
<evidence type="ECO:0000313" key="7">
    <source>
        <dbReference type="EMBL" id="MFD2548988.1"/>
    </source>
</evidence>
<protein>
    <submittedName>
        <fullName evidence="7">TlpA family protein disulfide reductase</fullName>
    </submittedName>
</protein>
<keyword evidence="8" id="KW-1185">Reference proteome</keyword>
<keyword evidence="5" id="KW-0472">Membrane</keyword>
<keyword evidence="5" id="KW-1133">Transmembrane helix</keyword>